<keyword evidence="1" id="KW-0472">Membrane</keyword>
<sequence>MSLQVNTLCNRVQQNALVVYKPLLVFYSCGIFTEFISLTYEHRNKT</sequence>
<protein>
    <submittedName>
        <fullName evidence="2">Uncharacterized protein</fullName>
    </submittedName>
</protein>
<accession>A0A1G8ZLN3</accession>
<gene>
    <name evidence="2" type="ORF">SAMN04487935_2622</name>
</gene>
<reference evidence="2 3" key="1">
    <citation type="submission" date="2016-10" db="EMBL/GenBank/DDBJ databases">
        <authorList>
            <person name="de Groot N.N."/>
        </authorList>
    </citation>
    <scope>NUCLEOTIDE SEQUENCE [LARGE SCALE GENOMIC DNA]</scope>
    <source>
        <strain evidence="2 3">CGMCC 1.10076</strain>
    </source>
</reference>
<keyword evidence="1" id="KW-0812">Transmembrane</keyword>
<dbReference type="Proteomes" id="UP000199580">
    <property type="component" value="Unassembled WGS sequence"/>
</dbReference>
<evidence type="ECO:0000313" key="2">
    <source>
        <dbReference type="EMBL" id="SDK15050.1"/>
    </source>
</evidence>
<feature type="transmembrane region" description="Helical" evidence="1">
    <location>
        <begin position="20"/>
        <end position="40"/>
    </location>
</feature>
<dbReference type="AlphaFoldDB" id="A0A1G8ZLN3"/>
<evidence type="ECO:0000256" key="1">
    <source>
        <dbReference type="SAM" id="Phobius"/>
    </source>
</evidence>
<name>A0A1G8ZLN3_9FLAO</name>
<keyword evidence="3" id="KW-1185">Reference proteome</keyword>
<evidence type="ECO:0000313" key="3">
    <source>
        <dbReference type="Proteomes" id="UP000199580"/>
    </source>
</evidence>
<proteinExistence type="predicted"/>
<keyword evidence="1" id="KW-1133">Transmembrane helix</keyword>
<dbReference type="STRING" id="1128970.SAMN04487935_2622"/>
<organism evidence="2 3">
    <name type="scientific">Flavobacterium noncentrifugens</name>
    <dbReference type="NCBI Taxonomy" id="1128970"/>
    <lineage>
        <taxon>Bacteria</taxon>
        <taxon>Pseudomonadati</taxon>
        <taxon>Bacteroidota</taxon>
        <taxon>Flavobacteriia</taxon>
        <taxon>Flavobacteriales</taxon>
        <taxon>Flavobacteriaceae</taxon>
        <taxon>Flavobacterium</taxon>
    </lineage>
</organism>
<dbReference type="EMBL" id="FNEZ01000004">
    <property type="protein sequence ID" value="SDK15050.1"/>
    <property type="molecule type" value="Genomic_DNA"/>
</dbReference>